<dbReference type="PANTHER" id="PTHR21004:SF0">
    <property type="entry name" value="PEROXISOMAL LEADER PEPTIDE-PROCESSING PROTEASE"/>
    <property type="match status" value="1"/>
</dbReference>
<evidence type="ECO:0000256" key="2">
    <source>
        <dbReference type="ARBA" id="ARBA00008764"/>
    </source>
</evidence>
<dbReference type="SUPFAM" id="SSF50494">
    <property type="entry name" value="Trypsin-like serine proteases"/>
    <property type="match status" value="1"/>
</dbReference>
<protein>
    <recommendedName>
        <fullName evidence="8">Peroxisomal leader peptide-processing protease</fullName>
    </recommendedName>
    <alternativeName>
        <fullName evidence="9">Trypsin domain-containing protein 1</fullName>
    </alternativeName>
</protein>
<dbReference type="GO" id="GO:0004252">
    <property type="term" value="F:serine-type endopeptidase activity"/>
    <property type="evidence" value="ECO:0007669"/>
    <property type="project" value="InterPro"/>
</dbReference>
<dbReference type="FunFam" id="2.40.10.10:FF:000080">
    <property type="entry name" value="peroxisomal leader peptide-processing protease"/>
    <property type="match status" value="1"/>
</dbReference>
<dbReference type="GO" id="GO:0031998">
    <property type="term" value="P:regulation of fatty acid beta-oxidation"/>
    <property type="evidence" value="ECO:0007669"/>
    <property type="project" value="TreeGrafter"/>
</dbReference>
<proteinExistence type="inferred from homology"/>
<dbReference type="InterPro" id="IPR009003">
    <property type="entry name" value="Peptidase_S1_PA"/>
</dbReference>
<dbReference type="PANTHER" id="PTHR21004">
    <property type="entry name" value="SERINE PROTEASE-RELATED"/>
    <property type="match status" value="1"/>
</dbReference>
<comment type="function">
    <text evidence="7">Peroxisomal protease that mediates both the removal of the leader peptide from proteins containing a PTS2 target sequence and processes several PTS1-containing proteins. Catalyzes the processing of PTS1-proteins involved in the peroxisomal beta-oxidation of fatty acids.</text>
</comment>
<dbReference type="GO" id="GO:0005782">
    <property type="term" value="C:peroxisomal matrix"/>
    <property type="evidence" value="ECO:0007669"/>
    <property type="project" value="UniProtKB-ARBA"/>
</dbReference>
<comment type="subcellular location">
    <subcellularLocation>
        <location evidence="1">Peroxisome</location>
    </subcellularLocation>
</comment>
<keyword evidence="6" id="KW-0576">Peroxisome</keyword>
<reference evidence="10 11" key="1">
    <citation type="submission" date="2019-09" db="EMBL/GenBank/DDBJ databases">
        <title>Bird 10,000 Genomes (B10K) Project - Family phase.</title>
        <authorList>
            <person name="Zhang G."/>
        </authorList>
    </citation>
    <scope>NUCLEOTIDE SEQUENCE [LARGE SCALE GENOMIC DNA]</scope>
    <source>
        <strain evidence="10">B10K-MSB-37135</strain>
        <tissue evidence="10">Heart</tissue>
    </source>
</reference>
<feature type="non-terminal residue" evidence="10">
    <location>
        <position position="375"/>
    </location>
</feature>
<organism evidence="10 11">
    <name type="scientific">Crypturellus undulatus</name>
    <dbReference type="NCBI Taxonomy" id="48396"/>
    <lineage>
        <taxon>Eukaryota</taxon>
        <taxon>Metazoa</taxon>
        <taxon>Chordata</taxon>
        <taxon>Craniata</taxon>
        <taxon>Vertebrata</taxon>
        <taxon>Euteleostomi</taxon>
        <taxon>Archelosauria</taxon>
        <taxon>Archosauria</taxon>
        <taxon>Dinosauria</taxon>
        <taxon>Saurischia</taxon>
        <taxon>Theropoda</taxon>
        <taxon>Coelurosauria</taxon>
        <taxon>Aves</taxon>
        <taxon>Palaeognathae</taxon>
        <taxon>Tinamiformes</taxon>
        <taxon>Tinamidae</taxon>
        <taxon>Crypturellus</taxon>
    </lineage>
</organism>
<evidence type="ECO:0000256" key="9">
    <source>
        <dbReference type="ARBA" id="ARBA00076641"/>
    </source>
</evidence>
<keyword evidence="5" id="KW-0720">Serine protease</keyword>
<dbReference type="Proteomes" id="UP000534426">
    <property type="component" value="Unassembled WGS sequence"/>
</dbReference>
<accession>A0A7K4LJS0</accession>
<evidence type="ECO:0000256" key="5">
    <source>
        <dbReference type="ARBA" id="ARBA00022825"/>
    </source>
</evidence>
<dbReference type="Pfam" id="PF13365">
    <property type="entry name" value="Trypsin_2"/>
    <property type="match status" value="1"/>
</dbReference>
<dbReference type="EMBL" id="VWPW01014201">
    <property type="protein sequence ID" value="NWJ04169.1"/>
    <property type="molecule type" value="Genomic_DNA"/>
</dbReference>
<evidence type="ECO:0000256" key="4">
    <source>
        <dbReference type="ARBA" id="ARBA00022801"/>
    </source>
</evidence>
<evidence type="ECO:0000256" key="6">
    <source>
        <dbReference type="ARBA" id="ARBA00023140"/>
    </source>
</evidence>
<sequence length="375" mass="38345">WFALLRVPALDGAAEGTWTPRGSAAALRKGQALVACGSAFGALRPALFLNALSAGVLSNAAGALLLTDARCLPGTEGAGVFTDGAQPRLVAAVVAPLCGDNGDSLGLTLLCSLDTILEAAATVLERNRVPRPPPPLEEEQEEAPAPPRAALVQCGPAWGSGVLLGPRLLLTCRHVVQPGATVDAALQHDASPRAVHRGAAALGGHVVFVTNEESPFDVAVVELERSVPGFVPPRLASRFCPGEAVHVESYGLLGSACGPSVTAGVLSAVLAVAGRPVMLQTTCAVHSGSSGGPVFSTRTGQLLGIVASNTRDTSVGATYPHLNFSVPITVLQPAVARYVRTGDAAALAVLNRASAGVRELWRLQQPPPEVPLSKL</sequence>
<evidence type="ECO:0000256" key="3">
    <source>
        <dbReference type="ARBA" id="ARBA00022670"/>
    </source>
</evidence>
<feature type="non-terminal residue" evidence="10">
    <location>
        <position position="1"/>
    </location>
</feature>
<evidence type="ECO:0000256" key="1">
    <source>
        <dbReference type="ARBA" id="ARBA00004275"/>
    </source>
</evidence>
<evidence type="ECO:0000313" key="10">
    <source>
        <dbReference type="EMBL" id="NWJ04169.1"/>
    </source>
</evidence>
<gene>
    <name evidence="10" type="primary">Tysnd1</name>
    <name evidence="10" type="ORF">CRYUND_R01200</name>
</gene>
<dbReference type="AlphaFoldDB" id="A0A7K4LJS0"/>
<dbReference type="GO" id="GO:0016485">
    <property type="term" value="P:protein processing"/>
    <property type="evidence" value="ECO:0007669"/>
    <property type="project" value="InterPro"/>
</dbReference>
<evidence type="ECO:0000256" key="7">
    <source>
        <dbReference type="ARBA" id="ARBA00060175"/>
    </source>
</evidence>
<dbReference type="InterPro" id="IPR039245">
    <property type="entry name" value="TYSND1/DEG15"/>
</dbReference>
<comment type="caution">
    <text evidence="10">The sequence shown here is derived from an EMBL/GenBank/DDBJ whole genome shotgun (WGS) entry which is preliminary data.</text>
</comment>
<evidence type="ECO:0000313" key="11">
    <source>
        <dbReference type="Proteomes" id="UP000534426"/>
    </source>
</evidence>
<dbReference type="Gene3D" id="2.40.10.120">
    <property type="match status" value="1"/>
</dbReference>
<comment type="similarity">
    <text evidence="2">Belongs to the peptidase S1B family.</text>
</comment>
<keyword evidence="3 10" id="KW-0645">Protease</keyword>
<keyword evidence="11" id="KW-1185">Reference proteome</keyword>
<evidence type="ECO:0000256" key="8">
    <source>
        <dbReference type="ARBA" id="ARBA00071396"/>
    </source>
</evidence>
<keyword evidence="4" id="KW-0378">Hydrolase</keyword>
<name>A0A7K4LJS0_9AVES</name>